<dbReference type="InterPro" id="IPR041236">
    <property type="entry name" value="PriA_C"/>
</dbReference>
<dbReference type="Gene3D" id="3.40.1440.60">
    <property type="entry name" value="PriA, 3(prime) DNA-binding domain"/>
    <property type="match status" value="1"/>
</dbReference>
<keyword evidence="6 12" id="KW-0347">Helicase</keyword>
<evidence type="ECO:0000256" key="7">
    <source>
        <dbReference type="ARBA" id="ARBA00022833"/>
    </source>
</evidence>
<dbReference type="InterPro" id="IPR014001">
    <property type="entry name" value="Helicase_ATP-bd"/>
</dbReference>
<dbReference type="GO" id="GO:0043138">
    <property type="term" value="F:3'-5' DNA helicase activity"/>
    <property type="evidence" value="ECO:0007669"/>
    <property type="project" value="UniProtKB-EC"/>
</dbReference>
<dbReference type="Pfam" id="PF00270">
    <property type="entry name" value="DEAD"/>
    <property type="match status" value="1"/>
</dbReference>
<evidence type="ECO:0000256" key="6">
    <source>
        <dbReference type="ARBA" id="ARBA00022806"/>
    </source>
</evidence>
<dbReference type="CDD" id="cd17929">
    <property type="entry name" value="DEXHc_priA"/>
    <property type="match status" value="1"/>
</dbReference>
<keyword evidence="10 12" id="KW-0413">Isomerase</keyword>
<dbReference type="EC" id="5.6.2.4" evidence="12"/>
<evidence type="ECO:0000256" key="3">
    <source>
        <dbReference type="ARBA" id="ARBA00022723"/>
    </source>
</evidence>
<dbReference type="InterPro" id="IPR041222">
    <property type="entry name" value="PriA_3primeBD"/>
</dbReference>
<dbReference type="InterPro" id="IPR005259">
    <property type="entry name" value="PriA"/>
</dbReference>
<dbReference type="SMART" id="SM00487">
    <property type="entry name" value="DEXDc"/>
    <property type="match status" value="1"/>
</dbReference>
<dbReference type="InterPro" id="IPR011545">
    <property type="entry name" value="DEAD/DEAH_box_helicase_dom"/>
</dbReference>
<evidence type="ECO:0000256" key="9">
    <source>
        <dbReference type="ARBA" id="ARBA00023125"/>
    </source>
</evidence>
<evidence type="ECO:0000256" key="11">
    <source>
        <dbReference type="ARBA" id="ARBA00048988"/>
    </source>
</evidence>
<dbReference type="GO" id="GO:0016887">
    <property type="term" value="F:ATP hydrolysis activity"/>
    <property type="evidence" value="ECO:0007669"/>
    <property type="project" value="RHEA"/>
</dbReference>
<feature type="domain" description="Helicase C-terminal" evidence="14">
    <location>
        <begin position="494"/>
        <end position="707"/>
    </location>
</feature>
<comment type="subunit">
    <text evidence="12">Component of the replication restart primosome.</text>
</comment>
<feature type="binding site" evidence="12">
    <location>
        <position position="513"/>
    </location>
    <ligand>
        <name>Zn(2+)</name>
        <dbReference type="ChEBI" id="CHEBI:29105"/>
        <label>1</label>
    </ligand>
</feature>
<feature type="binding site" evidence="12">
    <location>
        <position position="553"/>
    </location>
    <ligand>
        <name>Zn(2+)</name>
        <dbReference type="ChEBI" id="CHEBI:29105"/>
        <label>1</label>
    </ligand>
</feature>
<protein>
    <recommendedName>
        <fullName evidence="12">Replication restart protein PriA</fullName>
    </recommendedName>
    <alternativeName>
        <fullName evidence="12">ATP-dependent DNA helicase PriA</fullName>
        <ecNumber evidence="12">5.6.2.4</ecNumber>
    </alternativeName>
    <alternativeName>
        <fullName evidence="12">DNA 3'-5' helicase PriA</fullName>
    </alternativeName>
</protein>
<dbReference type="CDD" id="cd18804">
    <property type="entry name" value="SF2_C_priA"/>
    <property type="match status" value="1"/>
</dbReference>
<dbReference type="SMART" id="SM00490">
    <property type="entry name" value="HELICc"/>
    <property type="match status" value="1"/>
</dbReference>
<comment type="function">
    <text evidence="12">Initiates the restart of stalled replication forks, which reloads the replicative helicase on sites other than the origin of replication. Recognizes and binds to abandoned replication forks and remodels them to uncover a helicase loading site. Promotes assembly of the primosome at these replication forks.</text>
</comment>
<dbReference type="NCBIfam" id="TIGR00595">
    <property type="entry name" value="priA"/>
    <property type="match status" value="1"/>
</dbReference>
<evidence type="ECO:0000256" key="1">
    <source>
        <dbReference type="ARBA" id="ARBA00022515"/>
    </source>
</evidence>
<evidence type="ECO:0000256" key="12">
    <source>
        <dbReference type="HAMAP-Rule" id="MF_00983"/>
    </source>
</evidence>
<dbReference type="Proteomes" id="UP000324781">
    <property type="component" value="Unassembled WGS sequence"/>
</dbReference>
<feature type="binding site" evidence="12">
    <location>
        <position position="556"/>
    </location>
    <ligand>
        <name>Zn(2+)</name>
        <dbReference type="ChEBI" id="CHEBI:29105"/>
        <label>1</label>
    </ligand>
</feature>
<comment type="cofactor">
    <cofactor evidence="12">
        <name>Zn(2+)</name>
        <dbReference type="ChEBI" id="CHEBI:29105"/>
    </cofactor>
    <text evidence="12">Binds 2 zinc ions per subunit.</text>
</comment>
<feature type="binding site" evidence="12">
    <location>
        <position position="525"/>
    </location>
    <ligand>
        <name>Zn(2+)</name>
        <dbReference type="ChEBI" id="CHEBI:29105"/>
        <label>2</label>
    </ligand>
</feature>
<keyword evidence="9 12" id="KW-0238">DNA-binding</keyword>
<evidence type="ECO:0000313" key="16">
    <source>
        <dbReference type="Proteomes" id="UP000324781"/>
    </source>
</evidence>
<dbReference type="RefSeq" id="WP_324448912.1">
    <property type="nucleotide sequence ID" value="NZ_DAONMB010000029.1"/>
</dbReference>
<dbReference type="InterPro" id="IPR042115">
    <property type="entry name" value="PriA_3primeBD_sf"/>
</dbReference>
<dbReference type="Gene3D" id="3.40.50.300">
    <property type="entry name" value="P-loop containing nucleotide triphosphate hydrolases"/>
    <property type="match status" value="2"/>
</dbReference>
<dbReference type="GO" id="GO:0008270">
    <property type="term" value="F:zinc ion binding"/>
    <property type="evidence" value="ECO:0007669"/>
    <property type="project" value="UniProtKB-UniRule"/>
</dbReference>
<reference evidence="15 16" key="1">
    <citation type="submission" date="2016-11" db="EMBL/GenBank/DDBJ databases">
        <authorList>
            <person name="Varghese N."/>
            <person name="Submissions S."/>
        </authorList>
    </citation>
    <scope>NUCLEOTIDE SEQUENCE [LARGE SCALE GENOMIC DNA]</scope>
    <source>
        <strain evidence="15 16">DSM 19027</strain>
    </source>
</reference>
<dbReference type="Pfam" id="PF18074">
    <property type="entry name" value="PriA_C"/>
    <property type="match status" value="1"/>
</dbReference>
<dbReference type="GO" id="GO:0006269">
    <property type="term" value="P:DNA replication, synthesis of primer"/>
    <property type="evidence" value="ECO:0007669"/>
    <property type="project" value="UniProtKB-KW"/>
</dbReference>
<dbReference type="SUPFAM" id="SSF52540">
    <property type="entry name" value="P-loop containing nucleoside triphosphate hydrolases"/>
    <property type="match status" value="1"/>
</dbReference>
<dbReference type="AlphaFoldDB" id="A0A1M6IPX1"/>
<feature type="binding site" evidence="12">
    <location>
        <position position="540"/>
    </location>
    <ligand>
        <name>Zn(2+)</name>
        <dbReference type="ChEBI" id="CHEBI:29105"/>
        <label>2</label>
    </ligand>
</feature>
<comment type="catalytic activity">
    <reaction evidence="12">
        <text>Couples ATP hydrolysis with the unwinding of duplex DNA by translocating in the 3'-5' direction.</text>
        <dbReference type="EC" id="5.6.2.4"/>
    </reaction>
</comment>
<dbReference type="HAMAP" id="MF_00983">
    <property type="entry name" value="PriA"/>
    <property type="match status" value="1"/>
</dbReference>
<dbReference type="EMBL" id="FQZP01000046">
    <property type="protein sequence ID" value="SHJ36473.1"/>
    <property type="molecule type" value="Genomic_DNA"/>
</dbReference>
<dbReference type="InterPro" id="IPR001650">
    <property type="entry name" value="Helicase_C-like"/>
</dbReference>
<gene>
    <name evidence="12" type="primary">priA</name>
    <name evidence="15" type="ORF">SAMN05444373_10467</name>
</gene>
<dbReference type="Pfam" id="PF18319">
    <property type="entry name" value="Zn_ribbon_PriA"/>
    <property type="match status" value="1"/>
</dbReference>
<proteinExistence type="inferred from homology"/>
<keyword evidence="8 12" id="KW-0067">ATP-binding</keyword>
<evidence type="ECO:0000259" key="13">
    <source>
        <dbReference type="PROSITE" id="PS51192"/>
    </source>
</evidence>
<feature type="binding site" evidence="12">
    <location>
        <position position="543"/>
    </location>
    <ligand>
        <name>Zn(2+)</name>
        <dbReference type="ChEBI" id="CHEBI:29105"/>
        <label>2</label>
    </ligand>
</feature>
<evidence type="ECO:0000259" key="14">
    <source>
        <dbReference type="PROSITE" id="PS51194"/>
    </source>
</evidence>
<dbReference type="Pfam" id="PF00271">
    <property type="entry name" value="Helicase_C"/>
    <property type="match status" value="1"/>
</dbReference>
<dbReference type="GO" id="GO:0006302">
    <property type="term" value="P:double-strand break repair"/>
    <property type="evidence" value="ECO:0007669"/>
    <property type="project" value="InterPro"/>
</dbReference>
<dbReference type="GO" id="GO:0003677">
    <property type="term" value="F:DNA binding"/>
    <property type="evidence" value="ECO:0007669"/>
    <property type="project" value="UniProtKB-UniRule"/>
</dbReference>
<dbReference type="InterPro" id="IPR027417">
    <property type="entry name" value="P-loop_NTPase"/>
</dbReference>
<name>A0A1M6IPX1_9FIRM</name>
<dbReference type="GO" id="GO:0005524">
    <property type="term" value="F:ATP binding"/>
    <property type="evidence" value="ECO:0007669"/>
    <property type="project" value="UniProtKB-UniRule"/>
</dbReference>
<dbReference type="InterPro" id="IPR040498">
    <property type="entry name" value="PriA_CRR"/>
</dbReference>
<evidence type="ECO:0000313" key="15">
    <source>
        <dbReference type="EMBL" id="SHJ36473.1"/>
    </source>
</evidence>
<dbReference type="PANTHER" id="PTHR30580:SF0">
    <property type="entry name" value="PRIMOSOMAL PROTEIN N"/>
    <property type="match status" value="1"/>
</dbReference>
<comment type="similarity">
    <text evidence="12">Belongs to the helicase family. PriA subfamily.</text>
</comment>
<evidence type="ECO:0000256" key="8">
    <source>
        <dbReference type="ARBA" id="ARBA00022840"/>
    </source>
</evidence>
<dbReference type="PROSITE" id="PS51194">
    <property type="entry name" value="HELICASE_CTER"/>
    <property type="match status" value="1"/>
</dbReference>
<dbReference type="NCBIfam" id="NF004066">
    <property type="entry name" value="PRK05580.1-3"/>
    <property type="match status" value="1"/>
</dbReference>
<keyword evidence="3 12" id="KW-0479">Metal-binding</keyword>
<organism evidence="15 16">
    <name type="scientific">Thermoclostridium caenicola</name>
    <dbReference type="NCBI Taxonomy" id="659425"/>
    <lineage>
        <taxon>Bacteria</taxon>
        <taxon>Bacillati</taxon>
        <taxon>Bacillota</taxon>
        <taxon>Clostridia</taxon>
        <taxon>Eubacteriales</taxon>
        <taxon>Oscillospiraceae</taxon>
        <taxon>Thermoclostridium</taxon>
    </lineage>
</organism>
<dbReference type="PANTHER" id="PTHR30580">
    <property type="entry name" value="PRIMOSOMAL PROTEIN N"/>
    <property type="match status" value="1"/>
</dbReference>
<keyword evidence="16" id="KW-1185">Reference proteome</keyword>
<evidence type="ECO:0000256" key="5">
    <source>
        <dbReference type="ARBA" id="ARBA00022801"/>
    </source>
</evidence>
<dbReference type="FunFam" id="3.40.50.300:FF:000489">
    <property type="entry name" value="Primosome assembly protein PriA"/>
    <property type="match status" value="1"/>
</dbReference>
<keyword evidence="2 12" id="KW-0235">DNA replication</keyword>
<feature type="binding site" evidence="12">
    <location>
        <position position="522"/>
    </location>
    <ligand>
        <name>Zn(2+)</name>
        <dbReference type="ChEBI" id="CHEBI:29105"/>
        <label>2</label>
    </ligand>
</feature>
<evidence type="ECO:0000256" key="10">
    <source>
        <dbReference type="ARBA" id="ARBA00023235"/>
    </source>
</evidence>
<comment type="catalytic activity">
    <reaction evidence="11 12">
        <text>ATP + H2O = ADP + phosphate + H(+)</text>
        <dbReference type="Rhea" id="RHEA:13065"/>
        <dbReference type="ChEBI" id="CHEBI:15377"/>
        <dbReference type="ChEBI" id="CHEBI:15378"/>
        <dbReference type="ChEBI" id="CHEBI:30616"/>
        <dbReference type="ChEBI" id="CHEBI:43474"/>
        <dbReference type="ChEBI" id="CHEBI:456216"/>
        <dbReference type="EC" id="5.6.2.4"/>
    </reaction>
</comment>
<dbReference type="GO" id="GO:1990077">
    <property type="term" value="C:primosome complex"/>
    <property type="evidence" value="ECO:0007669"/>
    <property type="project" value="UniProtKB-UniRule"/>
</dbReference>
<dbReference type="GO" id="GO:0006270">
    <property type="term" value="P:DNA replication initiation"/>
    <property type="evidence" value="ECO:0007669"/>
    <property type="project" value="TreeGrafter"/>
</dbReference>
<feature type="binding site" evidence="12">
    <location>
        <position position="516"/>
    </location>
    <ligand>
        <name>Zn(2+)</name>
        <dbReference type="ChEBI" id="CHEBI:29105"/>
        <label>1</label>
    </ligand>
</feature>
<dbReference type="Pfam" id="PF17764">
    <property type="entry name" value="PriA_3primeBD"/>
    <property type="match status" value="1"/>
</dbReference>
<keyword evidence="5 12" id="KW-0378">Hydrolase</keyword>
<dbReference type="GO" id="GO:0006310">
    <property type="term" value="P:DNA recombination"/>
    <property type="evidence" value="ECO:0007669"/>
    <property type="project" value="InterPro"/>
</dbReference>
<evidence type="ECO:0000256" key="2">
    <source>
        <dbReference type="ARBA" id="ARBA00022705"/>
    </source>
</evidence>
<evidence type="ECO:0000256" key="4">
    <source>
        <dbReference type="ARBA" id="ARBA00022741"/>
    </source>
</evidence>
<keyword evidence="1 12" id="KW-0639">Primosome</keyword>
<feature type="domain" description="Helicase ATP-binding" evidence="13">
    <location>
        <begin position="285"/>
        <end position="451"/>
    </location>
</feature>
<dbReference type="PROSITE" id="PS51192">
    <property type="entry name" value="HELICASE_ATP_BIND_1"/>
    <property type="match status" value="1"/>
</dbReference>
<accession>A0A1M6IPX1</accession>
<sequence length="809" mass="91694">MNIASVVLSAGLRSFDKLYDYIIPDNLSALPGMRVLVPFGAKNRLCSAWIVQVRQDEATRALKEIHSLVDDYPLLNQEMLKLSEWMKNRYLCTWGEAIGCMVPAGVNLTRQRIVKSCIQSPSEEMSPIMARLCEAGDEGVLYQDLEREFPDNLEAMLKELVDKGLVEIRETFRQRVSQKKQRAVYPVIDQAEFMALYHEGQVKSVYQARVMDFLYEEGMCFLQDLLLIPGVSHATIRAMHKKGWVAYEDVDVERDPFEIQENASNGIAPVPTEDQQRALDTLMPLLEGHRLNEALLHGVTGSGKTEVYIRLIEEAIRLGKTAIVLVPEISLTPQMVSRFTSRFGKRVAIQHSRLSLGERYDQWQKIRRGEVDVVIGVRSAVFAPLNNLGIVIVDEEHEPTYKSENNPKYDARHVARARCNINGALLLLGSATPSVETYARARSGKIGLIEMKTRANTRPLPQVRMVDMRAELQQGNLKMISRVLEEELIRVKRNGEQAILFLNRRGYASFLLCRDCGFVLRCPNCSVSMTYHRNDRHVVCHYCGYTVPVPPSCPNCRGVHLKPMGTGTQRIEEELLSHEAGFRVLRMDLDTTGSKYGYQRILDAFRTGEADILIGTQMVAKGHDFPNVTLVGILAADAMLFTEDYRSTERTFQLVTQAAGRAGRGEKPGQVILQAYNVDNYALQAAMEQDFHAFYSREIPIRQQLGYPPFAHIGMVMVSSTDNSRGWELIIRIHQFLMEKYGQTDQLTISRPLRAPIFVLRNRMRWRIILKHPSTGHLLGILKDVAAMTDRMKLKDARVSVDIDPVNML</sequence>
<keyword evidence="4 12" id="KW-0547">Nucleotide-binding</keyword>
<keyword evidence="7 12" id="KW-0862">Zinc</keyword>